<dbReference type="AlphaFoldDB" id="A0A1W1UCL3"/>
<sequence>MKRAPAGLPHGALPDNPAGVHPDNRGTWRSVEVASRLTEQGAWGGVLLVAVLARWALFGAVRHGRLLPAL</sequence>
<organism evidence="2 3">
    <name type="scientific">Deinococcus hopiensis KR-140</name>
    <dbReference type="NCBI Taxonomy" id="695939"/>
    <lineage>
        <taxon>Bacteria</taxon>
        <taxon>Thermotogati</taxon>
        <taxon>Deinococcota</taxon>
        <taxon>Deinococci</taxon>
        <taxon>Deinococcales</taxon>
        <taxon>Deinococcaceae</taxon>
        <taxon>Deinococcus</taxon>
    </lineage>
</organism>
<evidence type="ECO:0000313" key="3">
    <source>
        <dbReference type="Proteomes" id="UP000192582"/>
    </source>
</evidence>
<dbReference type="Proteomes" id="UP000192582">
    <property type="component" value="Unassembled WGS sequence"/>
</dbReference>
<feature type="region of interest" description="Disordered" evidence="1">
    <location>
        <begin position="1"/>
        <end position="26"/>
    </location>
</feature>
<reference evidence="2 3" key="1">
    <citation type="submission" date="2017-04" db="EMBL/GenBank/DDBJ databases">
        <authorList>
            <person name="Afonso C.L."/>
            <person name="Miller P.J."/>
            <person name="Scott M.A."/>
            <person name="Spackman E."/>
            <person name="Goraichik I."/>
            <person name="Dimitrov K.M."/>
            <person name="Suarez D.L."/>
            <person name="Swayne D.E."/>
        </authorList>
    </citation>
    <scope>NUCLEOTIDE SEQUENCE [LARGE SCALE GENOMIC DNA]</scope>
    <source>
        <strain evidence="2 3">KR-140</strain>
    </source>
</reference>
<proteinExistence type="predicted"/>
<protein>
    <submittedName>
        <fullName evidence="2">Uncharacterized protein</fullName>
    </submittedName>
</protein>
<evidence type="ECO:0000256" key="1">
    <source>
        <dbReference type="SAM" id="MobiDB-lite"/>
    </source>
</evidence>
<evidence type="ECO:0000313" key="2">
    <source>
        <dbReference type="EMBL" id="SMB78534.1"/>
    </source>
</evidence>
<dbReference type="EMBL" id="FWWU01000002">
    <property type="protein sequence ID" value="SMB78534.1"/>
    <property type="molecule type" value="Genomic_DNA"/>
</dbReference>
<keyword evidence="3" id="KW-1185">Reference proteome</keyword>
<gene>
    <name evidence="2" type="ORF">SAMN00790413_06697</name>
</gene>
<name>A0A1W1UCL3_9DEIO</name>
<accession>A0A1W1UCL3</accession>
<dbReference type="STRING" id="695939.SAMN00790413_06697"/>